<evidence type="ECO:0000256" key="1">
    <source>
        <dbReference type="SAM" id="MobiDB-lite"/>
    </source>
</evidence>
<feature type="domain" description="PKD" evidence="2">
    <location>
        <begin position="95"/>
        <end position="180"/>
    </location>
</feature>
<dbReference type="Pfam" id="PF18911">
    <property type="entry name" value="PKD_4"/>
    <property type="match status" value="1"/>
</dbReference>
<sequence>MMTNGRLSGSAYVFSRSEGAWSQQQKLTASDGKRGDRFGFSGGLSDDGTTALIGGFAPPLQTATTGSAYVFMSEDSTPASAPTAEFDITDPVDRTPDTDTDTDTDTEVGIQLEFAASASPDPDGSIARYEWDFTSDGTTDVTTTDPVVTRSFDSIGERQITLRVVNTQGRAATATQSLTVHLRDYFETLTTARQIDTRSTLSVVNQVLESLPDAQTVTGAEQRAQQTVTALETAVQEERLQQPVAQEAVNRLLVGQQGVLLTVNRTGTGTVEIGEPSNLSLLVVEQAVNTLIGIVITVEAARVQLNDNVFGFLSDAVRFILSKLETTVDTVLTLLLGSGETKRTVTRQLTAESVRIVDEISGGELSTAEEIQTAATDAADALTELVTAGLQVYVDFDTPAEEAVVGSGSTTIDPVSGAILEFLSERGATYETVATLNNQLQPPAVSGGLPGTAETVQQNVEAHREAINSTVATAVGVIERIGIATSEISLFETVLDLYDRDRDPPLEELLSVLGTAANILIGGVASIVSNGAAGAIGFGTLIYLKNQQATLIDGVLAGEEVPFVSV</sequence>
<dbReference type="EMBL" id="KT322177">
    <property type="protein sequence ID" value="AKY04311.1"/>
    <property type="molecule type" value="Genomic_DNA"/>
</dbReference>
<accession>A0A0K1YB26</accession>
<dbReference type="InterPro" id="IPR035986">
    <property type="entry name" value="PKD_dom_sf"/>
</dbReference>
<dbReference type="Pfam" id="PF14312">
    <property type="entry name" value="FG-GAP_2"/>
    <property type="match status" value="1"/>
</dbReference>
<organism evidence="3">
    <name type="scientific">uncultured haloarchaeon</name>
    <dbReference type="NCBI Taxonomy" id="160804"/>
    <lineage>
        <taxon>Archaea</taxon>
        <taxon>Methanobacteriati</taxon>
        <taxon>Methanobacteriota</taxon>
        <taxon>Stenosarchaea group</taxon>
        <taxon>Halobacteria</taxon>
        <taxon>Halobacteriales</taxon>
        <taxon>Halobacteriaceae</taxon>
        <taxon>environmental samples</taxon>
    </lineage>
</organism>
<dbReference type="PROSITE" id="PS50093">
    <property type="entry name" value="PKD"/>
    <property type="match status" value="1"/>
</dbReference>
<dbReference type="InterPro" id="IPR013783">
    <property type="entry name" value="Ig-like_fold"/>
</dbReference>
<evidence type="ECO:0000313" key="3">
    <source>
        <dbReference type="EMBL" id="AKY04311.1"/>
    </source>
</evidence>
<dbReference type="SUPFAM" id="SSF49299">
    <property type="entry name" value="PKD domain"/>
    <property type="match status" value="1"/>
</dbReference>
<dbReference type="InterPro" id="IPR000601">
    <property type="entry name" value="PKD_dom"/>
</dbReference>
<name>A0A0K1YB26_9EURY</name>
<protein>
    <submittedName>
        <fullName evidence="3">Putative VCBS protein</fullName>
    </submittedName>
</protein>
<dbReference type="Gene3D" id="2.60.40.10">
    <property type="entry name" value="Immunoglobulins"/>
    <property type="match status" value="1"/>
</dbReference>
<dbReference type="AlphaFoldDB" id="A0A0K1YB26"/>
<reference evidence="3" key="1">
    <citation type="journal article" date="2015" name="BMC Genomics">
        <title>Diversity of the cell-wall associated genomic island of the archaeon Haloquadratum walsbyi.</title>
        <authorList>
            <person name="Martin-Cuadrado A.B."/>
            <person name="Pasic L."/>
            <person name="Rodriguez-Valera F."/>
        </authorList>
    </citation>
    <scope>NUCLEOTIDE SEQUENCE</scope>
</reference>
<evidence type="ECO:0000259" key="2">
    <source>
        <dbReference type="PROSITE" id="PS50093"/>
    </source>
</evidence>
<dbReference type="InterPro" id="IPR013517">
    <property type="entry name" value="FG-GAP"/>
</dbReference>
<proteinExistence type="predicted"/>
<feature type="region of interest" description="Disordered" evidence="1">
    <location>
        <begin position="79"/>
        <end position="104"/>
    </location>
</feature>